<dbReference type="GeneID" id="68901290"/>
<proteinExistence type="predicted"/>
<dbReference type="EMBL" id="JAJPPU010000001">
    <property type="protein sequence ID" value="MCD8472274.1"/>
    <property type="molecule type" value="Genomic_DNA"/>
</dbReference>
<gene>
    <name evidence="1" type="ORF">LPH55_02010</name>
</gene>
<dbReference type="RefSeq" id="WP_038272223.1">
    <property type="nucleotide sequence ID" value="NZ_CP053627.1"/>
</dbReference>
<reference evidence="1" key="1">
    <citation type="submission" date="2021-11" db="EMBL/GenBank/DDBJ databases">
        <title>Genome sequence of Xylella taiwanensis PLS432.</title>
        <authorList>
            <person name="Weng L.-W."/>
            <person name="Su C.-C."/>
            <person name="Tsai C.-W."/>
            <person name="Kuo C.-H."/>
        </authorList>
    </citation>
    <scope>NUCLEOTIDE SEQUENCE</scope>
    <source>
        <strain evidence="1">PLS432</strain>
    </source>
</reference>
<comment type="caution">
    <text evidence="1">The sequence shown here is derived from an EMBL/GenBank/DDBJ whole genome shotgun (WGS) entry which is preliminary data.</text>
</comment>
<dbReference type="Proteomes" id="UP001430701">
    <property type="component" value="Unassembled WGS sequence"/>
</dbReference>
<evidence type="ECO:0000313" key="1">
    <source>
        <dbReference type="EMBL" id="MCD8472274.1"/>
    </source>
</evidence>
<evidence type="ECO:0000313" key="2">
    <source>
        <dbReference type="Proteomes" id="UP001430701"/>
    </source>
</evidence>
<accession>A0ABS8TQT3</accession>
<keyword evidence="2" id="KW-1185">Reference proteome</keyword>
<sequence>MTFGITSPPDISDEAWTFVPPTLLLMGDHAQMTQDTDTLKNLFNAHYIEWHAPTPLTTSRFLEGATPLDTDHLLRSDAPEPVFNPTNRTSHIRQIL</sequence>
<protein>
    <submittedName>
        <fullName evidence="1">Uncharacterized protein</fullName>
    </submittedName>
</protein>
<name>A0ABS8TQT3_9GAMM</name>
<organism evidence="1 2">
    <name type="scientific">Xylella taiwanensis</name>
    <dbReference type="NCBI Taxonomy" id="1444770"/>
    <lineage>
        <taxon>Bacteria</taxon>
        <taxon>Pseudomonadati</taxon>
        <taxon>Pseudomonadota</taxon>
        <taxon>Gammaproteobacteria</taxon>
        <taxon>Lysobacterales</taxon>
        <taxon>Lysobacteraceae</taxon>
        <taxon>Xylella</taxon>
    </lineage>
</organism>